<organism evidence="1 2">
    <name type="scientific">Pseudalkalibacillus berkeleyi</name>
    <dbReference type="NCBI Taxonomy" id="1069813"/>
    <lineage>
        <taxon>Bacteria</taxon>
        <taxon>Bacillati</taxon>
        <taxon>Bacillota</taxon>
        <taxon>Bacilli</taxon>
        <taxon>Bacillales</taxon>
        <taxon>Fictibacillaceae</taxon>
        <taxon>Pseudalkalibacillus</taxon>
    </lineage>
</organism>
<protein>
    <submittedName>
        <fullName evidence="1">Uncharacterized protein</fullName>
    </submittedName>
</protein>
<dbReference type="EMBL" id="JAKIJS010000001">
    <property type="protein sequence ID" value="MCF6138992.1"/>
    <property type="molecule type" value="Genomic_DNA"/>
</dbReference>
<proteinExistence type="predicted"/>
<reference evidence="1 2" key="1">
    <citation type="submission" date="2022-01" db="EMBL/GenBank/DDBJ databases">
        <title>Alkalihalobacillus sp. EGI L200015, a novel bacterium isolated from a salt lake sediment.</title>
        <authorList>
            <person name="Gao L."/>
            <person name="Fang B.-Z."/>
            <person name="Li W.-J."/>
        </authorList>
    </citation>
    <scope>NUCLEOTIDE SEQUENCE [LARGE SCALE GENOMIC DNA]</scope>
    <source>
        <strain evidence="1 2">KCTC 12718</strain>
    </source>
</reference>
<comment type="caution">
    <text evidence="1">The sequence shown here is derived from an EMBL/GenBank/DDBJ whole genome shotgun (WGS) entry which is preliminary data.</text>
</comment>
<name>A0ABS9H1Y4_9BACL</name>
<evidence type="ECO:0000313" key="2">
    <source>
        <dbReference type="Proteomes" id="UP001649381"/>
    </source>
</evidence>
<gene>
    <name evidence="1" type="ORF">L2716_14730</name>
</gene>
<dbReference type="Proteomes" id="UP001649381">
    <property type="component" value="Unassembled WGS sequence"/>
</dbReference>
<keyword evidence="2" id="KW-1185">Reference proteome</keyword>
<dbReference type="RefSeq" id="WP_236337618.1">
    <property type="nucleotide sequence ID" value="NZ_JAKIJS010000001.1"/>
</dbReference>
<sequence>MTNYFHYSEDATIKRFEPRLSPSFPDEPPMVWAIDETHRPLYYFPRQCPRIAYWKGGGTTEQDVEAFQLNTRMVIVIEADWFYRLEDVALYQYTFSAQSFSCFDENAGYYTSRSIVEPRRVDRLNSLTKMLLNEGVELRLVPTLHKVKEEVLGSTLNFSMIRLRNARN</sequence>
<evidence type="ECO:0000313" key="1">
    <source>
        <dbReference type="EMBL" id="MCF6138992.1"/>
    </source>
</evidence>
<dbReference type="InterPro" id="IPR049253">
    <property type="entry name" value="DUF6886"/>
</dbReference>
<dbReference type="Pfam" id="PF21820">
    <property type="entry name" value="DUF6886"/>
    <property type="match status" value="1"/>
</dbReference>
<accession>A0ABS9H1Y4</accession>